<protein>
    <submittedName>
        <fullName evidence="2">Uncharacterized protein</fullName>
    </submittedName>
</protein>
<accession>A0A840GCJ6</accession>
<organism evidence="2 3">
    <name type="scientific">Rhodocyclus tenuis</name>
    <name type="common">Rhodospirillum tenue</name>
    <dbReference type="NCBI Taxonomy" id="1066"/>
    <lineage>
        <taxon>Bacteria</taxon>
        <taxon>Pseudomonadati</taxon>
        <taxon>Pseudomonadota</taxon>
        <taxon>Betaproteobacteria</taxon>
        <taxon>Rhodocyclales</taxon>
        <taxon>Rhodocyclaceae</taxon>
        <taxon>Rhodocyclus</taxon>
    </lineage>
</organism>
<feature type="transmembrane region" description="Helical" evidence="1">
    <location>
        <begin position="34"/>
        <end position="60"/>
    </location>
</feature>
<keyword evidence="1" id="KW-0472">Membrane</keyword>
<proteinExistence type="predicted"/>
<comment type="caution">
    <text evidence="2">The sequence shown here is derived from an EMBL/GenBank/DDBJ whole genome shotgun (WGS) entry which is preliminary data.</text>
</comment>
<keyword evidence="1" id="KW-1133">Transmembrane helix</keyword>
<gene>
    <name evidence="2" type="ORF">GGD90_002760</name>
</gene>
<keyword evidence="3" id="KW-1185">Reference proteome</keyword>
<dbReference type="Proteomes" id="UP000587070">
    <property type="component" value="Unassembled WGS sequence"/>
</dbReference>
<sequence length="63" mass="6585">MSVKWIWAAPAAITLGMLLRACLRWSDGGMVGAIGASLALADALIVTAAAWSIAGAIYLLRRK</sequence>
<dbReference type="RefSeq" id="WP_153117389.1">
    <property type="nucleotide sequence ID" value="NZ_JACIGE010000010.1"/>
</dbReference>
<evidence type="ECO:0000256" key="1">
    <source>
        <dbReference type="SAM" id="Phobius"/>
    </source>
</evidence>
<keyword evidence="1" id="KW-0812">Transmembrane</keyword>
<reference evidence="2 3" key="1">
    <citation type="submission" date="2020-08" db="EMBL/GenBank/DDBJ databases">
        <title>Genome sequencing of Purple Non-Sulfur Bacteria from various extreme environments.</title>
        <authorList>
            <person name="Mayer M."/>
        </authorList>
    </citation>
    <scope>NUCLEOTIDE SEQUENCE [LARGE SCALE GENOMIC DNA]</scope>
    <source>
        <strain evidence="2 3">2761</strain>
    </source>
</reference>
<evidence type="ECO:0000313" key="3">
    <source>
        <dbReference type="Proteomes" id="UP000587070"/>
    </source>
</evidence>
<dbReference type="AlphaFoldDB" id="A0A840GCJ6"/>
<evidence type="ECO:0000313" key="2">
    <source>
        <dbReference type="EMBL" id="MBB4248368.1"/>
    </source>
</evidence>
<dbReference type="EMBL" id="JACIGE010000010">
    <property type="protein sequence ID" value="MBB4248368.1"/>
    <property type="molecule type" value="Genomic_DNA"/>
</dbReference>
<name>A0A840GCJ6_RHOTE</name>